<dbReference type="InterPro" id="IPR000827">
    <property type="entry name" value="Chemokine_CC_CS"/>
</dbReference>
<evidence type="ECO:0000259" key="11">
    <source>
        <dbReference type="SMART" id="SM00199"/>
    </source>
</evidence>
<sequence>SIFECPKAAYKEGTWLRPQKEAAALSRQVPTLLGHHLGSHSAVRHHGGPRGHPDCPTPLRSPPDQSVLFLTVGANTPTACCCFYISWQIPRKFMDDYYETSRQCSKPGVIFQTKRGQEVCADPNED</sequence>
<dbReference type="GO" id="GO:0061844">
    <property type="term" value="P:antimicrobial humoral immune response mediated by antimicrobial peptide"/>
    <property type="evidence" value="ECO:0007669"/>
    <property type="project" value="TreeGrafter"/>
</dbReference>
<dbReference type="PROSITE" id="PS00472">
    <property type="entry name" value="SMALL_CYTOKINES_CC"/>
    <property type="match status" value="1"/>
</dbReference>
<keyword evidence="9" id="KW-0145">Chemotaxis</keyword>
<comment type="subcellular location">
    <subcellularLocation>
        <location evidence="1 9">Secreted</location>
    </subcellularLocation>
</comment>
<evidence type="ECO:0000256" key="1">
    <source>
        <dbReference type="ARBA" id="ARBA00004613"/>
    </source>
</evidence>
<dbReference type="PANTHER" id="PTHR12015">
    <property type="entry name" value="SMALL INDUCIBLE CYTOKINE A"/>
    <property type="match status" value="1"/>
</dbReference>
<evidence type="ECO:0000256" key="7">
    <source>
        <dbReference type="ARBA" id="ARBA00044740"/>
    </source>
</evidence>
<evidence type="ECO:0000313" key="13">
    <source>
        <dbReference type="Proteomes" id="UP000308365"/>
    </source>
</evidence>
<name>A0A4U1EI46_MONMO</name>
<comment type="subunit">
    <text evidence="8">Self-associates. Also heterodimer of MIP-1-alpha(4-69) and MIP-1-beta(3-69). Interacts with CCR1.</text>
</comment>
<dbReference type="CDD" id="cd00272">
    <property type="entry name" value="Chemokine_CC"/>
    <property type="match status" value="1"/>
</dbReference>
<dbReference type="GO" id="GO:0048020">
    <property type="term" value="F:CCR chemokine receptor binding"/>
    <property type="evidence" value="ECO:0007669"/>
    <property type="project" value="TreeGrafter"/>
</dbReference>
<accession>A0A4U1EI46</accession>
<dbReference type="AlphaFoldDB" id="A0A4U1EI46"/>
<dbReference type="GO" id="GO:0070098">
    <property type="term" value="P:chemokine-mediated signaling pathway"/>
    <property type="evidence" value="ECO:0007669"/>
    <property type="project" value="TreeGrafter"/>
</dbReference>
<dbReference type="EMBL" id="RWIC01001520">
    <property type="protein sequence ID" value="TKC35487.1"/>
    <property type="molecule type" value="Genomic_DNA"/>
</dbReference>
<evidence type="ECO:0000256" key="2">
    <source>
        <dbReference type="ARBA" id="ARBA00010868"/>
    </source>
</evidence>
<evidence type="ECO:0000256" key="10">
    <source>
        <dbReference type="SAM" id="MobiDB-lite"/>
    </source>
</evidence>
<dbReference type="SMART" id="SM00199">
    <property type="entry name" value="SCY"/>
    <property type="match status" value="1"/>
</dbReference>
<dbReference type="PANTHER" id="PTHR12015:SF183">
    <property type="entry name" value="C-C MOTIF CHEMOKINE 3"/>
    <property type="match status" value="1"/>
</dbReference>
<dbReference type="Pfam" id="PF00048">
    <property type="entry name" value="IL8"/>
    <property type="match status" value="1"/>
</dbReference>
<dbReference type="InterPro" id="IPR036048">
    <property type="entry name" value="Interleukin_8-like_sf"/>
</dbReference>
<evidence type="ECO:0000256" key="4">
    <source>
        <dbReference type="ARBA" id="ARBA00022525"/>
    </source>
</evidence>
<comment type="caution">
    <text evidence="12">The sequence shown here is derived from an EMBL/GenBank/DDBJ whole genome shotgun (WGS) entry which is preliminary data.</text>
</comment>
<reference evidence="13" key="1">
    <citation type="journal article" date="2019" name="IScience">
        <title>Narwhal Genome Reveals Long-Term Low Genetic Diversity despite Current Large Abundance Size.</title>
        <authorList>
            <person name="Westbury M.V."/>
            <person name="Petersen B."/>
            <person name="Garde E."/>
            <person name="Heide-Jorgensen M.P."/>
            <person name="Lorenzen E.D."/>
        </authorList>
    </citation>
    <scope>NUCLEOTIDE SEQUENCE [LARGE SCALE GENOMIC DNA]</scope>
</reference>
<evidence type="ECO:0000313" key="12">
    <source>
        <dbReference type="EMBL" id="TKC35487.1"/>
    </source>
</evidence>
<feature type="region of interest" description="Disordered" evidence="10">
    <location>
        <begin position="39"/>
        <end position="58"/>
    </location>
</feature>
<dbReference type="SUPFAM" id="SSF54117">
    <property type="entry name" value="Interleukin 8-like chemokines"/>
    <property type="match status" value="1"/>
</dbReference>
<dbReference type="GO" id="GO:0005615">
    <property type="term" value="C:extracellular space"/>
    <property type="evidence" value="ECO:0007669"/>
    <property type="project" value="UniProtKB-KW"/>
</dbReference>
<evidence type="ECO:0000256" key="8">
    <source>
        <dbReference type="ARBA" id="ARBA00046726"/>
    </source>
</evidence>
<dbReference type="Proteomes" id="UP000308365">
    <property type="component" value="Unassembled WGS sequence"/>
</dbReference>
<evidence type="ECO:0000256" key="3">
    <source>
        <dbReference type="ARBA" id="ARBA00022514"/>
    </source>
</evidence>
<feature type="domain" description="Chemokine interleukin-8-like" evidence="11">
    <location>
        <begin position="77"/>
        <end position="126"/>
    </location>
</feature>
<dbReference type="GO" id="GO:0030335">
    <property type="term" value="P:positive regulation of cell migration"/>
    <property type="evidence" value="ECO:0007669"/>
    <property type="project" value="TreeGrafter"/>
</dbReference>
<comment type="similarity">
    <text evidence="2 9">Belongs to the intercrine beta (chemokine CC) family.</text>
</comment>
<comment type="function">
    <text evidence="7">Monokine with inflammatory and chemokinetic properties. Binds to CCR1, CCR4 and CCR5. One of the major HIV-suppressive factors produced by CD8+ T-cells. Recombinant MIP-1-alpha induces a dose-dependent inhibition of different strains of HIV-1, HIV-2, and simian immunodeficiency virus (SIV).</text>
</comment>
<evidence type="ECO:0000256" key="5">
    <source>
        <dbReference type="ARBA" id="ARBA00022729"/>
    </source>
</evidence>
<feature type="non-terminal residue" evidence="12">
    <location>
        <position position="1"/>
    </location>
</feature>
<dbReference type="Gene3D" id="2.40.50.40">
    <property type="match status" value="1"/>
</dbReference>
<dbReference type="FunFam" id="2.40.50.40:FF:000002">
    <property type="entry name" value="C-C motif chemokine"/>
    <property type="match status" value="1"/>
</dbReference>
<dbReference type="InterPro" id="IPR001811">
    <property type="entry name" value="Chemokine_IL8-like_dom"/>
</dbReference>
<dbReference type="InterPro" id="IPR039809">
    <property type="entry name" value="Chemokine_b/g/d"/>
</dbReference>
<keyword evidence="6" id="KW-1015">Disulfide bond</keyword>
<protein>
    <recommendedName>
        <fullName evidence="9">C-C motif chemokine</fullName>
    </recommendedName>
</protein>
<keyword evidence="3 9" id="KW-0202">Cytokine</keyword>
<evidence type="ECO:0000256" key="9">
    <source>
        <dbReference type="RuleBase" id="RU361150"/>
    </source>
</evidence>
<keyword evidence="4 9" id="KW-0964">Secreted</keyword>
<gene>
    <name evidence="12" type="ORF">EI555_004134</name>
</gene>
<keyword evidence="5" id="KW-0732">Signal</keyword>
<dbReference type="GO" id="GO:0006954">
    <property type="term" value="P:inflammatory response"/>
    <property type="evidence" value="ECO:0007669"/>
    <property type="project" value="TreeGrafter"/>
</dbReference>
<organism evidence="12 13">
    <name type="scientific">Monodon monoceros</name>
    <name type="common">Narwhal</name>
    <name type="synonym">Ceratodon monodon</name>
    <dbReference type="NCBI Taxonomy" id="40151"/>
    <lineage>
        <taxon>Eukaryota</taxon>
        <taxon>Metazoa</taxon>
        <taxon>Chordata</taxon>
        <taxon>Craniata</taxon>
        <taxon>Vertebrata</taxon>
        <taxon>Euteleostomi</taxon>
        <taxon>Mammalia</taxon>
        <taxon>Eutheria</taxon>
        <taxon>Laurasiatheria</taxon>
        <taxon>Artiodactyla</taxon>
        <taxon>Whippomorpha</taxon>
        <taxon>Cetacea</taxon>
        <taxon>Odontoceti</taxon>
        <taxon>Monodontidae</taxon>
        <taxon>Monodon</taxon>
    </lineage>
</organism>
<evidence type="ECO:0000256" key="6">
    <source>
        <dbReference type="ARBA" id="ARBA00023157"/>
    </source>
</evidence>
<proteinExistence type="inferred from homology"/>
<dbReference type="GO" id="GO:0008009">
    <property type="term" value="F:chemokine activity"/>
    <property type="evidence" value="ECO:0007669"/>
    <property type="project" value="InterPro"/>
</dbReference>